<keyword evidence="2" id="KW-1185">Reference proteome</keyword>
<comment type="caution">
    <text evidence="1">The sequence shown here is derived from an EMBL/GenBank/DDBJ whole genome shotgun (WGS) entry which is preliminary data.</text>
</comment>
<accession>A0ABP7QF69</accession>
<dbReference type="EMBL" id="BAABBP010000001">
    <property type="protein sequence ID" value="GAA3981537.1"/>
    <property type="molecule type" value="Genomic_DNA"/>
</dbReference>
<evidence type="ECO:0000313" key="1">
    <source>
        <dbReference type="EMBL" id="GAA3981537.1"/>
    </source>
</evidence>
<reference evidence="2" key="1">
    <citation type="journal article" date="2019" name="Int. J. Syst. Evol. Microbiol.">
        <title>The Global Catalogue of Microorganisms (GCM) 10K type strain sequencing project: providing services to taxonomists for standard genome sequencing and annotation.</title>
        <authorList>
            <consortium name="The Broad Institute Genomics Platform"/>
            <consortium name="The Broad Institute Genome Sequencing Center for Infectious Disease"/>
            <person name="Wu L."/>
            <person name="Ma J."/>
        </authorList>
    </citation>
    <scope>NUCLEOTIDE SEQUENCE [LARGE SCALE GENOMIC DNA]</scope>
    <source>
        <strain evidence="2">JCM 17561</strain>
    </source>
</reference>
<sequence length="112" mass="12625">METLDMAGDWVDLLHCPPTVTRITRIPAMATQAFTAHGYTLYPSPRNEHRIMFEHHVFVPHPYALIDLPSFALAGRSSLFAACRLSDGKMGQLVSFELEVDLAHFETHFTPD</sequence>
<gene>
    <name evidence="1" type="ORF">GCM10022279_01440</name>
</gene>
<name>A0ABP7QF69_9BURK</name>
<dbReference type="Proteomes" id="UP001501627">
    <property type="component" value="Unassembled WGS sequence"/>
</dbReference>
<organism evidence="1 2">
    <name type="scientific">Comamonas faecalis</name>
    <dbReference type="NCBI Taxonomy" id="1387849"/>
    <lineage>
        <taxon>Bacteria</taxon>
        <taxon>Pseudomonadati</taxon>
        <taxon>Pseudomonadota</taxon>
        <taxon>Betaproteobacteria</taxon>
        <taxon>Burkholderiales</taxon>
        <taxon>Comamonadaceae</taxon>
        <taxon>Comamonas</taxon>
    </lineage>
</organism>
<protein>
    <submittedName>
        <fullName evidence="1">Uncharacterized protein</fullName>
    </submittedName>
</protein>
<proteinExistence type="predicted"/>
<evidence type="ECO:0000313" key="2">
    <source>
        <dbReference type="Proteomes" id="UP001501627"/>
    </source>
</evidence>